<accession>A0A7W4NN60</accession>
<comment type="caution">
    <text evidence="1">The sequence shown here is derived from an EMBL/GenBank/DDBJ whole genome shotgun (WGS) entry which is preliminary data.</text>
</comment>
<dbReference type="AlphaFoldDB" id="A0A7W4NN60"/>
<evidence type="ECO:0000313" key="2">
    <source>
        <dbReference type="Proteomes" id="UP000550787"/>
    </source>
</evidence>
<reference evidence="1 2" key="1">
    <citation type="submission" date="2020-04" db="EMBL/GenBank/DDBJ databases">
        <title>Description of novel Gluconacetobacter.</title>
        <authorList>
            <person name="Sombolestani A."/>
        </authorList>
    </citation>
    <scope>NUCLEOTIDE SEQUENCE [LARGE SCALE GENOMIC DNA]</scope>
    <source>
        <strain evidence="1 2">LMG 7603</strain>
    </source>
</reference>
<organism evidence="1 2">
    <name type="scientific">Gluconacetobacter diazotrophicus</name>
    <name type="common">Acetobacter diazotrophicus</name>
    <dbReference type="NCBI Taxonomy" id="33996"/>
    <lineage>
        <taxon>Bacteria</taxon>
        <taxon>Pseudomonadati</taxon>
        <taxon>Pseudomonadota</taxon>
        <taxon>Alphaproteobacteria</taxon>
        <taxon>Acetobacterales</taxon>
        <taxon>Acetobacteraceae</taxon>
        <taxon>Gluconacetobacter</taxon>
    </lineage>
</organism>
<dbReference type="EMBL" id="JABEQG010000071">
    <property type="protein sequence ID" value="MBB2158278.1"/>
    <property type="molecule type" value="Genomic_DNA"/>
</dbReference>
<protein>
    <submittedName>
        <fullName evidence="1">Uncharacterized protein</fullName>
    </submittedName>
</protein>
<name>A0A7W4NN60_GLUDI</name>
<dbReference type="RefSeq" id="WP_183116657.1">
    <property type="nucleotide sequence ID" value="NZ_JABEQG010000071.1"/>
</dbReference>
<gene>
    <name evidence="1" type="ORF">HLH33_18615</name>
</gene>
<sequence>MLLIPVAFEARKQRCPAFCGTSKQFPARCLFDVPSWGYRENIEFPFEILSESVEADLDRCLGETAPSHATQALTSLRGSEHLLDPTSGLMNDIIPCFQPGERFFLFASPHRCRRDAERPAL</sequence>
<dbReference type="Proteomes" id="UP000550787">
    <property type="component" value="Unassembled WGS sequence"/>
</dbReference>
<evidence type="ECO:0000313" key="1">
    <source>
        <dbReference type="EMBL" id="MBB2158278.1"/>
    </source>
</evidence>
<proteinExistence type="predicted"/>